<dbReference type="InterPro" id="IPR036390">
    <property type="entry name" value="WH_DNA-bd_sf"/>
</dbReference>
<keyword evidence="2" id="KW-0238">DNA-binding</keyword>
<keyword evidence="3" id="KW-0804">Transcription</keyword>
<evidence type="ECO:0000259" key="4">
    <source>
        <dbReference type="PROSITE" id="PS51118"/>
    </source>
</evidence>
<feature type="domain" description="HTH hxlR-type" evidence="4">
    <location>
        <begin position="9"/>
        <end position="108"/>
    </location>
</feature>
<dbReference type="Gene3D" id="1.10.10.10">
    <property type="entry name" value="Winged helix-like DNA-binding domain superfamily/Winged helix DNA-binding domain"/>
    <property type="match status" value="1"/>
</dbReference>
<keyword evidence="1" id="KW-0805">Transcription regulation</keyword>
<evidence type="ECO:0000313" key="5">
    <source>
        <dbReference type="EMBL" id="QFU97587.1"/>
    </source>
</evidence>
<evidence type="ECO:0000256" key="2">
    <source>
        <dbReference type="ARBA" id="ARBA00023125"/>
    </source>
</evidence>
<evidence type="ECO:0000313" key="6">
    <source>
        <dbReference type="Proteomes" id="UP000326702"/>
    </source>
</evidence>
<proteinExistence type="predicted"/>
<accession>A0A5P9Q824</accession>
<dbReference type="AlphaFoldDB" id="A0A5P9Q824"/>
<dbReference type="Proteomes" id="UP000326702">
    <property type="component" value="Chromosome"/>
</dbReference>
<dbReference type="InterPro" id="IPR036388">
    <property type="entry name" value="WH-like_DNA-bd_sf"/>
</dbReference>
<name>A0A5P9Q824_9MICO</name>
<dbReference type="Pfam" id="PF01638">
    <property type="entry name" value="HxlR"/>
    <property type="match status" value="1"/>
</dbReference>
<keyword evidence="6" id="KW-1185">Reference proteome</keyword>
<dbReference type="EMBL" id="CP045529">
    <property type="protein sequence ID" value="QFU97587.1"/>
    <property type="molecule type" value="Genomic_DNA"/>
</dbReference>
<dbReference type="SUPFAM" id="SSF46785">
    <property type="entry name" value="Winged helix' DNA-binding domain"/>
    <property type="match status" value="1"/>
</dbReference>
<evidence type="ECO:0000256" key="1">
    <source>
        <dbReference type="ARBA" id="ARBA00023015"/>
    </source>
</evidence>
<dbReference type="PANTHER" id="PTHR33204:SF18">
    <property type="entry name" value="TRANSCRIPTIONAL REGULATORY PROTEIN"/>
    <property type="match status" value="1"/>
</dbReference>
<organism evidence="5 6">
    <name type="scientific">Luteimicrobium xylanilyticum</name>
    <dbReference type="NCBI Taxonomy" id="1133546"/>
    <lineage>
        <taxon>Bacteria</taxon>
        <taxon>Bacillati</taxon>
        <taxon>Actinomycetota</taxon>
        <taxon>Actinomycetes</taxon>
        <taxon>Micrococcales</taxon>
        <taxon>Luteimicrobium</taxon>
    </lineage>
</organism>
<dbReference type="InterPro" id="IPR002577">
    <property type="entry name" value="HTH_HxlR"/>
</dbReference>
<dbReference type="PANTHER" id="PTHR33204">
    <property type="entry name" value="TRANSCRIPTIONAL REGULATOR, MARR FAMILY"/>
    <property type="match status" value="1"/>
</dbReference>
<evidence type="ECO:0000256" key="3">
    <source>
        <dbReference type="ARBA" id="ARBA00023163"/>
    </source>
</evidence>
<dbReference type="PROSITE" id="PS51118">
    <property type="entry name" value="HTH_HXLR"/>
    <property type="match status" value="1"/>
</dbReference>
<dbReference type="OrthoDB" id="9792527at2"/>
<sequence>MTRAPRSGCAINAAVEVLGDPWVMLVLRDIVFGNRRYFRELLAGSEEGIASNILASRLKRLVEAGLLTRDEAHRGQRAKYSLTESGIEVLPVMAALGTWGLAHRSGEQRLRVRAELLRNGGPELLEALMDELRELHLGIPRPDPDAPRPSEQLAAAYRRAVGGPDPQIDAPGDLPG</sequence>
<dbReference type="KEGG" id="lxl:KDY119_01086"/>
<gene>
    <name evidence="5" type="ORF">KDY119_01086</name>
</gene>
<dbReference type="RefSeq" id="WP_051136703.1">
    <property type="nucleotide sequence ID" value="NZ_BAABIH010000001.1"/>
</dbReference>
<dbReference type="GO" id="GO:0003677">
    <property type="term" value="F:DNA binding"/>
    <property type="evidence" value="ECO:0007669"/>
    <property type="project" value="UniProtKB-KW"/>
</dbReference>
<reference evidence="5 6" key="1">
    <citation type="submission" date="2019-10" db="EMBL/GenBank/DDBJ databases">
        <title>Genome sequence of Luteimicrobium xylanilyticum HY-24.</title>
        <authorList>
            <person name="Kim D.Y."/>
            <person name="Park H.-Y."/>
        </authorList>
    </citation>
    <scope>NUCLEOTIDE SEQUENCE [LARGE SCALE GENOMIC DNA]</scope>
    <source>
        <strain evidence="5 6">HY-24</strain>
    </source>
</reference>
<protein>
    <recommendedName>
        <fullName evidence="4">HTH hxlR-type domain-containing protein</fullName>
    </recommendedName>
</protein>